<accession>A0A8K1GQX4</accession>
<feature type="compositionally biased region" description="Acidic residues" evidence="1">
    <location>
        <begin position="59"/>
        <end position="68"/>
    </location>
</feature>
<gene>
    <name evidence="2" type="ORF">HGM15179_005269</name>
</gene>
<dbReference type="EMBL" id="SWJQ01000109">
    <property type="protein sequence ID" value="TRZ21865.1"/>
    <property type="molecule type" value="Genomic_DNA"/>
</dbReference>
<proteinExistence type="predicted"/>
<evidence type="ECO:0000313" key="3">
    <source>
        <dbReference type="Proteomes" id="UP000796761"/>
    </source>
</evidence>
<feature type="region of interest" description="Disordered" evidence="1">
    <location>
        <begin position="28"/>
        <end position="93"/>
    </location>
</feature>
<sequence length="179" mass="20742">MLERAELEREREEALAELERLRIEEEQKKLEEQRQSQLEKEHAEVEEEDKEAEMQLQQEDQEENEDTTAEVTDRSGTPTEEPSESEPKKGLYRLKDDESILDIKLGARIQSDFPNAFERGSDVHRPGALFPFYSFIGILILDMGQELNSSWLSDFLRCKPSCVLLENVVHNKDDFSLGV</sequence>
<comment type="caution">
    <text evidence="2">The sequence shown here is derived from an EMBL/GenBank/DDBJ whole genome shotgun (WGS) entry which is preliminary data.</text>
</comment>
<organism evidence="2 3">
    <name type="scientific">Zosterops borbonicus</name>
    <dbReference type="NCBI Taxonomy" id="364589"/>
    <lineage>
        <taxon>Eukaryota</taxon>
        <taxon>Metazoa</taxon>
        <taxon>Chordata</taxon>
        <taxon>Craniata</taxon>
        <taxon>Vertebrata</taxon>
        <taxon>Euteleostomi</taxon>
        <taxon>Archelosauria</taxon>
        <taxon>Archosauria</taxon>
        <taxon>Dinosauria</taxon>
        <taxon>Saurischia</taxon>
        <taxon>Theropoda</taxon>
        <taxon>Coelurosauria</taxon>
        <taxon>Aves</taxon>
        <taxon>Neognathae</taxon>
        <taxon>Neoaves</taxon>
        <taxon>Telluraves</taxon>
        <taxon>Australaves</taxon>
        <taxon>Passeriformes</taxon>
        <taxon>Sylvioidea</taxon>
        <taxon>Zosteropidae</taxon>
        <taxon>Zosterops</taxon>
    </lineage>
</organism>
<dbReference type="Proteomes" id="UP000796761">
    <property type="component" value="Unassembled WGS sequence"/>
</dbReference>
<name>A0A8K1GQX4_9PASS</name>
<reference evidence="2" key="1">
    <citation type="submission" date="2019-04" db="EMBL/GenBank/DDBJ databases">
        <title>Genome assembly of Zosterops borbonicus 15179.</title>
        <authorList>
            <person name="Leroy T."/>
            <person name="Anselmetti Y."/>
            <person name="Tilak M.-K."/>
            <person name="Nabholz B."/>
        </authorList>
    </citation>
    <scope>NUCLEOTIDE SEQUENCE</scope>
    <source>
        <strain evidence="2">HGM_15179</strain>
        <tissue evidence="2">Muscle</tissue>
    </source>
</reference>
<evidence type="ECO:0000256" key="1">
    <source>
        <dbReference type="SAM" id="MobiDB-lite"/>
    </source>
</evidence>
<protein>
    <submittedName>
        <fullName evidence="2">Uncharacterized protein</fullName>
    </submittedName>
</protein>
<evidence type="ECO:0000313" key="2">
    <source>
        <dbReference type="EMBL" id="TRZ21865.1"/>
    </source>
</evidence>
<feature type="compositionally biased region" description="Basic and acidic residues" evidence="1">
    <location>
        <begin position="28"/>
        <end position="43"/>
    </location>
</feature>
<keyword evidence="3" id="KW-1185">Reference proteome</keyword>
<dbReference type="AlphaFoldDB" id="A0A8K1GQX4"/>